<dbReference type="AlphaFoldDB" id="A0A2Z7DFW0"/>
<evidence type="ECO:0000256" key="8">
    <source>
        <dbReference type="ARBA" id="ARBA00039057"/>
    </source>
</evidence>
<evidence type="ECO:0000256" key="1">
    <source>
        <dbReference type="ARBA" id="ARBA00004935"/>
    </source>
</evidence>
<keyword evidence="16" id="KW-1185">Reference proteome</keyword>
<evidence type="ECO:0000313" key="15">
    <source>
        <dbReference type="EMBL" id="KZV55977.1"/>
    </source>
</evidence>
<name>A0A2Z7DFW0_9LAMI</name>
<comment type="similarity">
    <text evidence="5">Belongs to the NAD(P)-dependent epimerase/dehydratase family. Dihydroflavonol-4-reductase subfamily.</text>
</comment>
<comment type="catalytic activity">
    <reaction evidence="13">
        <text>a (2R,3S,4S)-leucoanthocyanidin + NADP(+) = a (2R,3R)-dihydroflavonol + NADPH + H(+)</text>
        <dbReference type="Rhea" id="RHEA:54444"/>
        <dbReference type="ChEBI" id="CHEBI:15378"/>
        <dbReference type="ChEBI" id="CHEBI:57783"/>
        <dbReference type="ChEBI" id="CHEBI:58349"/>
        <dbReference type="ChEBI" id="CHEBI:138176"/>
        <dbReference type="ChEBI" id="CHEBI:138188"/>
        <dbReference type="EC" id="1.1.1.219"/>
    </reaction>
</comment>
<comment type="function">
    <text evidence="6">Bifunctional enzyme involved in flavonoid metabolism.</text>
</comment>
<dbReference type="CDD" id="cd08958">
    <property type="entry name" value="FR_SDR_e"/>
    <property type="match status" value="1"/>
</dbReference>
<dbReference type="Proteomes" id="UP000250235">
    <property type="component" value="Unassembled WGS sequence"/>
</dbReference>
<organism evidence="15 16">
    <name type="scientific">Dorcoceras hygrometricum</name>
    <dbReference type="NCBI Taxonomy" id="472368"/>
    <lineage>
        <taxon>Eukaryota</taxon>
        <taxon>Viridiplantae</taxon>
        <taxon>Streptophyta</taxon>
        <taxon>Embryophyta</taxon>
        <taxon>Tracheophyta</taxon>
        <taxon>Spermatophyta</taxon>
        <taxon>Magnoliopsida</taxon>
        <taxon>eudicotyledons</taxon>
        <taxon>Gunneridae</taxon>
        <taxon>Pentapetalae</taxon>
        <taxon>asterids</taxon>
        <taxon>lamiids</taxon>
        <taxon>Lamiales</taxon>
        <taxon>Gesneriaceae</taxon>
        <taxon>Didymocarpoideae</taxon>
        <taxon>Trichosporeae</taxon>
        <taxon>Loxocarpinae</taxon>
        <taxon>Dorcoceras</taxon>
    </lineage>
</organism>
<proteinExistence type="inferred from homology"/>
<dbReference type="InterPro" id="IPR036291">
    <property type="entry name" value="NAD(P)-bd_dom_sf"/>
</dbReference>
<protein>
    <recommendedName>
        <fullName evidence="9">Dihydroflavonol 4-reductase</fullName>
        <ecNumber evidence="8">1.1.1.219</ecNumber>
        <ecNumber evidence="7">1.1.1.234</ecNumber>
    </recommendedName>
    <alternativeName>
        <fullName evidence="11">Dihydrokaempferol 4-reductase</fullName>
    </alternativeName>
    <alternativeName>
        <fullName evidence="10">Flavanone 4-reductase</fullName>
    </alternativeName>
</protein>
<dbReference type="EMBL" id="KQ988427">
    <property type="protein sequence ID" value="KZV55977.1"/>
    <property type="molecule type" value="Genomic_DNA"/>
</dbReference>
<dbReference type="InterPro" id="IPR050425">
    <property type="entry name" value="NAD(P)_dehydrat-like"/>
</dbReference>
<dbReference type="SUPFAM" id="SSF51735">
    <property type="entry name" value="NAD(P)-binding Rossmann-fold domains"/>
    <property type="match status" value="1"/>
</dbReference>
<feature type="domain" description="NAD-dependent epimerase/dehydratase" evidence="14">
    <location>
        <begin position="11"/>
        <end position="265"/>
    </location>
</feature>
<dbReference type="Gene3D" id="3.40.50.720">
    <property type="entry name" value="NAD(P)-binding Rossmann-like Domain"/>
    <property type="match status" value="1"/>
</dbReference>
<comment type="catalytic activity">
    <reaction evidence="12">
        <text>(2S)-flavan-4-ol + NADP(+) = (2S)-flavanone + NADPH + H(+)</text>
        <dbReference type="Rhea" id="RHEA:11228"/>
        <dbReference type="ChEBI" id="CHEBI:15378"/>
        <dbReference type="ChEBI" id="CHEBI:15605"/>
        <dbReference type="ChEBI" id="CHEBI:15606"/>
        <dbReference type="ChEBI" id="CHEBI:57783"/>
        <dbReference type="ChEBI" id="CHEBI:58349"/>
        <dbReference type="EC" id="1.1.1.234"/>
    </reaction>
</comment>
<dbReference type="FunFam" id="3.40.50.720:FF:000085">
    <property type="entry name" value="Dihydroflavonol reductase"/>
    <property type="match status" value="1"/>
</dbReference>
<dbReference type="InterPro" id="IPR001509">
    <property type="entry name" value="Epimerase_deHydtase"/>
</dbReference>
<evidence type="ECO:0000256" key="5">
    <source>
        <dbReference type="ARBA" id="ARBA00023445"/>
    </source>
</evidence>
<evidence type="ECO:0000256" key="13">
    <source>
        <dbReference type="ARBA" id="ARBA00049132"/>
    </source>
</evidence>
<dbReference type="GO" id="GO:0009813">
    <property type="term" value="P:flavonoid biosynthetic process"/>
    <property type="evidence" value="ECO:0007669"/>
    <property type="project" value="UniProtKB-KW"/>
</dbReference>
<dbReference type="EC" id="1.1.1.234" evidence="7"/>
<evidence type="ECO:0000256" key="9">
    <source>
        <dbReference type="ARBA" id="ARBA00039963"/>
    </source>
</evidence>
<dbReference type="PANTHER" id="PTHR10366:SF628">
    <property type="entry name" value="NAD(P)-BINDING ROSSMANN-FOLD SUPERFAMILY PROTEIN"/>
    <property type="match status" value="1"/>
</dbReference>
<dbReference type="GO" id="GO:0047890">
    <property type="term" value="F:flavanone 4-reductase activity"/>
    <property type="evidence" value="ECO:0007669"/>
    <property type="project" value="UniProtKB-EC"/>
</dbReference>
<dbReference type="PANTHER" id="PTHR10366">
    <property type="entry name" value="NAD DEPENDENT EPIMERASE/DEHYDRATASE"/>
    <property type="match status" value="1"/>
</dbReference>
<keyword evidence="3" id="KW-0560">Oxidoreductase</keyword>
<accession>A0A2Z7DFW0</accession>
<evidence type="ECO:0000256" key="7">
    <source>
        <dbReference type="ARBA" id="ARBA00039055"/>
    </source>
</evidence>
<sequence length="345" mass="37736">MEEENGLKTYCVTGATGYIGSWLVKSLLQRGCKVHATLRNPENVSHFINSWEGGDRLSLFKADLREDGSFDEAVQGCDGVYHVAASMEFGSPATENLDGYVKNEIIDPAIKGTLNILTSCLKTDTVKRVVFTSSVSTLTAKDSSGRWKSKVDESCQTPVKHVLEAKANGWVYVLAKLLTEDAAFQFAKDKGIDLVSVITATVGGSFLTPTVPASIQVILSPVTGDRRMLSILEAVNSRMGSIALVHIVDICNAHIFLMEHPEAGGRYLCCTNSCTMPELVEHLSHEYARADTQRFDEKQHDPDSVPAEISSKKLRDLGFSYNYSIPEIIQHTVGICKANGFLPVM</sequence>
<reference evidence="15 16" key="1">
    <citation type="journal article" date="2015" name="Proc. Natl. Acad. Sci. U.S.A.">
        <title>The resurrection genome of Boea hygrometrica: A blueprint for survival of dehydration.</title>
        <authorList>
            <person name="Xiao L."/>
            <person name="Yang G."/>
            <person name="Zhang L."/>
            <person name="Yang X."/>
            <person name="Zhao S."/>
            <person name="Ji Z."/>
            <person name="Zhou Q."/>
            <person name="Hu M."/>
            <person name="Wang Y."/>
            <person name="Chen M."/>
            <person name="Xu Y."/>
            <person name="Jin H."/>
            <person name="Xiao X."/>
            <person name="Hu G."/>
            <person name="Bao F."/>
            <person name="Hu Y."/>
            <person name="Wan P."/>
            <person name="Li L."/>
            <person name="Deng X."/>
            <person name="Kuang T."/>
            <person name="Xiang C."/>
            <person name="Zhu J.K."/>
            <person name="Oliver M.J."/>
            <person name="He Y."/>
        </authorList>
    </citation>
    <scope>NUCLEOTIDE SEQUENCE [LARGE SCALE GENOMIC DNA]</scope>
    <source>
        <strain evidence="16">cv. XS01</strain>
    </source>
</reference>
<gene>
    <name evidence="15" type="ORF">F511_21596</name>
</gene>
<evidence type="ECO:0000256" key="11">
    <source>
        <dbReference type="ARBA" id="ARBA00042831"/>
    </source>
</evidence>
<comment type="pathway">
    <text evidence="1">Pigment biosynthesis; anthocyanin biosynthesis.</text>
</comment>
<evidence type="ECO:0000256" key="6">
    <source>
        <dbReference type="ARBA" id="ARBA00037100"/>
    </source>
</evidence>
<evidence type="ECO:0000256" key="10">
    <source>
        <dbReference type="ARBA" id="ARBA00042087"/>
    </source>
</evidence>
<dbReference type="EC" id="1.1.1.219" evidence="8"/>
<dbReference type="OrthoDB" id="2735536at2759"/>
<evidence type="ECO:0000256" key="4">
    <source>
        <dbReference type="ARBA" id="ARBA00023241"/>
    </source>
</evidence>
<dbReference type="GO" id="GO:0045552">
    <property type="term" value="F:dihydroflavanol 4-reductase activity"/>
    <property type="evidence" value="ECO:0007669"/>
    <property type="project" value="UniProtKB-EC"/>
</dbReference>
<keyword evidence="4" id="KW-0284">Flavonoid biosynthesis</keyword>
<dbReference type="Pfam" id="PF01370">
    <property type="entry name" value="Epimerase"/>
    <property type="match status" value="1"/>
</dbReference>
<keyword evidence="2" id="KW-0521">NADP</keyword>
<evidence type="ECO:0000259" key="14">
    <source>
        <dbReference type="Pfam" id="PF01370"/>
    </source>
</evidence>
<evidence type="ECO:0000256" key="2">
    <source>
        <dbReference type="ARBA" id="ARBA00022857"/>
    </source>
</evidence>
<evidence type="ECO:0000256" key="12">
    <source>
        <dbReference type="ARBA" id="ARBA00048870"/>
    </source>
</evidence>
<evidence type="ECO:0000313" key="16">
    <source>
        <dbReference type="Proteomes" id="UP000250235"/>
    </source>
</evidence>
<evidence type="ECO:0000256" key="3">
    <source>
        <dbReference type="ARBA" id="ARBA00023002"/>
    </source>
</evidence>